<dbReference type="EMBL" id="JBHMEP010000001">
    <property type="protein sequence ID" value="MFB9135267.1"/>
    <property type="molecule type" value="Genomic_DNA"/>
</dbReference>
<keyword evidence="2" id="KW-0472">Membrane</keyword>
<reference evidence="3 4" key="1">
    <citation type="submission" date="2024-09" db="EMBL/GenBank/DDBJ databases">
        <authorList>
            <person name="Sun Q."/>
            <person name="Mori K."/>
        </authorList>
    </citation>
    <scope>NUCLEOTIDE SEQUENCE [LARGE SCALE GENOMIC DNA]</scope>
    <source>
        <strain evidence="3 4">CECT 8064</strain>
    </source>
</reference>
<feature type="region of interest" description="Disordered" evidence="1">
    <location>
        <begin position="78"/>
        <end position="97"/>
    </location>
</feature>
<keyword evidence="4" id="KW-1185">Reference proteome</keyword>
<dbReference type="Proteomes" id="UP001589645">
    <property type="component" value="Unassembled WGS sequence"/>
</dbReference>
<keyword evidence="2" id="KW-0812">Transmembrane</keyword>
<dbReference type="RefSeq" id="WP_390191758.1">
    <property type="nucleotide sequence ID" value="NZ_JBHMEP010000001.1"/>
</dbReference>
<evidence type="ECO:0000256" key="1">
    <source>
        <dbReference type="SAM" id="MobiDB-lite"/>
    </source>
</evidence>
<proteinExistence type="predicted"/>
<feature type="region of interest" description="Disordered" evidence="1">
    <location>
        <begin position="1"/>
        <end position="21"/>
    </location>
</feature>
<evidence type="ECO:0000256" key="2">
    <source>
        <dbReference type="SAM" id="Phobius"/>
    </source>
</evidence>
<dbReference type="InterPro" id="IPR018676">
    <property type="entry name" value="DUF2149"/>
</dbReference>
<organism evidence="3 4">
    <name type="scientific">Vibrio olivae</name>
    <dbReference type="NCBI Taxonomy" id="1243002"/>
    <lineage>
        <taxon>Bacteria</taxon>
        <taxon>Pseudomonadati</taxon>
        <taxon>Pseudomonadota</taxon>
        <taxon>Gammaproteobacteria</taxon>
        <taxon>Vibrionales</taxon>
        <taxon>Vibrionaceae</taxon>
        <taxon>Vibrio</taxon>
    </lineage>
</organism>
<evidence type="ECO:0000313" key="4">
    <source>
        <dbReference type="Proteomes" id="UP001589645"/>
    </source>
</evidence>
<feature type="transmembrane region" description="Helical" evidence="2">
    <location>
        <begin position="32"/>
        <end position="53"/>
    </location>
</feature>
<comment type="caution">
    <text evidence="3">The sequence shown here is derived from an EMBL/GenBank/DDBJ whole genome shotgun (WGS) entry which is preliminary data.</text>
</comment>
<evidence type="ECO:0000313" key="3">
    <source>
        <dbReference type="EMBL" id="MFB9135267.1"/>
    </source>
</evidence>
<keyword evidence="2" id="KW-1133">Transmembrane helix</keyword>
<gene>
    <name evidence="3" type="ORF">ACFFUV_09855</name>
</gene>
<name>A0ABV5HNF5_9VIBR</name>
<accession>A0ABV5HNF5</accession>
<protein>
    <submittedName>
        <fullName evidence="3">DUF2149 domain-containing protein</fullName>
    </submittedName>
</protein>
<dbReference type="Pfam" id="PF09919">
    <property type="entry name" value="DUF2149"/>
    <property type="match status" value="1"/>
</dbReference>
<sequence>MMKPQSTHNHPPRLRLLKGGRFSHQETDPLSGFANIMDVMLVFALGLMIALIAQSDDLKRHFSLTEVEVTTSDELIDLPDRMKQQGQSQQGMESVGTVYRDPQTGKLILIDQ</sequence>